<dbReference type="Proteomes" id="UP000320386">
    <property type="component" value="Chromosome"/>
</dbReference>
<dbReference type="RefSeq" id="WP_145444326.1">
    <property type="nucleotide sequence ID" value="NZ_CP036280.1"/>
</dbReference>
<name>A0A518BTJ3_9BACT</name>
<keyword evidence="3" id="KW-1185">Reference proteome</keyword>
<accession>A0A518BTJ3</accession>
<evidence type="ECO:0000313" key="2">
    <source>
        <dbReference type="EMBL" id="QDU70287.1"/>
    </source>
</evidence>
<organism evidence="2 3">
    <name type="scientific">Mucisphaera calidilacus</name>
    <dbReference type="NCBI Taxonomy" id="2527982"/>
    <lineage>
        <taxon>Bacteria</taxon>
        <taxon>Pseudomonadati</taxon>
        <taxon>Planctomycetota</taxon>
        <taxon>Phycisphaerae</taxon>
        <taxon>Phycisphaerales</taxon>
        <taxon>Phycisphaeraceae</taxon>
        <taxon>Mucisphaera</taxon>
    </lineage>
</organism>
<reference evidence="2 3" key="1">
    <citation type="submission" date="2019-02" db="EMBL/GenBank/DDBJ databases">
        <title>Deep-cultivation of Planctomycetes and their phenomic and genomic characterization uncovers novel biology.</title>
        <authorList>
            <person name="Wiegand S."/>
            <person name="Jogler M."/>
            <person name="Boedeker C."/>
            <person name="Pinto D."/>
            <person name="Vollmers J."/>
            <person name="Rivas-Marin E."/>
            <person name="Kohn T."/>
            <person name="Peeters S.H."/>
            <person name="Heuer A."/>
            <person name="Rast P."/>
            <person name="Oberbeckmann S."/>
            <person name="Bunk B."/>
            <person name="Jeske O."/>
            <person name="Meyerdierks A."/>
            <person name="Storesund J.E."/>
            <person name="Kallscheuer N."/>
            <person name="Luecker S."/>
            <person name="Lage O.M."/>
            <person name="Pohl T."/>
            <person name="Merkel B.J."/>
            <person name="Hornburger P."/>
            <person name="Mueller R.-W."/>
            <person name="Bruemmer F."/>
            <person name="Labrenz M."/>
            <person name="Spormann A.M."/>
            <person name="Op den Camp H."/>
            <person name="Overmann J."/>
            <person name="Amann R."/>
            <person name="Jetten M.S.M."/>
            <person name="Mascher T."/>
            <person name="Medema M.H."/>
            <person name="Devos D.P."/>
            <person name="Kaster A.-K."/>
            <person name="Ovreas L."/>
            <person name="Rohde M."/>
            <person name="Galperin M.Y."/>
            <person name="Jogler C."/>
        </authorList>
    </citation>
    <scope>NUCLEOTIDE SEQUENCE [LARGE SCALE GENOMIC DNA]</scope>
    <source>
        <strain evidence="2 3">Pan265</strain>
    </source>
</reference>
<protein>
    <recommendedName>
        <fullName evidence="4">Secreted protein</fullName>
    </recommendedName>
</protein>
<evidence type="ECO:0000313" key="3">
    <source>
        <dbReference type="Proteomes" id="UP000320386"/>
    </source>
</evidence>
<proteinExistence type="predicted"/>
<dbReference type="EMBL" id="CP036280">
    <property type="protein sequence ID" value="QDU70287.1"/>
    <property type="molecule type" value="Genomic_DNA"/>
</dbReference>
<evidence type="ECO:0008006" key="4">
    <source>
        <dbReference type="Google" id="ProtNLM"/>
    </source>
</evidence>
<feature type="signal peptide" evidence="1">
    <location>
        <begin position="1"/>
        <end position="25"/>
    </location>
</feature>
<dbReference type="KEGG" id="mcad:Pan265_01100"/>
<keyword evidence="1" id="KW-0732">Signal</keyword>
<evidence type="ECO:0000256" key="1">
    <source>
        <dbReference type="SAM" id="SignalP"/>
    </source>
</evidence>
<gene>
    <name evidence="2" type="ORF">Pan265_01100</name>
</gene>
<dbReference type="AlphaFoldDB" id="A0A518BTJ3"/>
<feature type="chain" id="PRO_5021784668" description="Secreted protein" evidence="1">
    <location>
        <begin position="26"/>
        <end position="115"/>
    </location>
</feature>
<sequence length="115" mass="12325" precursor="true">MKHWILLVTFISGTLLHGAALVCHASPAVGPAESTCCCILACPCDDDCSADATPPLPPVDETDPILLPSRGETPDLTQPVLRIVTLTHPLSRSFQDAAARATCRTSRPLLCVWRH</sequence>